<proteinExistence type="inferred from homology"/>
<comment type="caution">
    <text evidence="9">The sequence shown here is derived from an EMBL/GenBank/DDBJ whole genome shotgun (WGS) entry which is preliminary data.</text>
</comment>
<protein>
    <submittedName>
        <fullName evidence="9">Rod shape-determining protein MreD</fullName>
    </submittedName>
</protein>
<evidence type="ECO:0000256" key="5">
    <source>
        <dbReference type="ARBA" id="ARBA00022960"/>
    </source>
</evidence>
<feature type="transmembrane region" description="Helical" evidence="8">
    <location>
        <begin position="61"/>
        <end position="85"/>
    </location>
</feature>
<evidence type="ECO:0000313" key="10">
    <source>
        <dbReference type="Proteomes" id="UP000005583"/>
    </source>
</evidence>
<name>C2EKG3_9LACO</name>
<comment type="subcellular location">
    <subcellularLocation>
        <location evidence="1">Cell membrane</location>
        <topology evidence="1">Multi-pass membrane protein</topology>
    </subcellularLocation>
</comment>
<dbReference type="GO" id="GO:0008360">
    <property type="term" value="P:regulation of cell shape"/>
    <property type="evidence" value="ECO:0007669"/>
    <property type="project" value="UniProtKB-KW"/>
</dbReference>
<dbReference type="Proteomes" id="UP000005583">
    <property type="component" value="Unassembled WGS sequence"/>
</dbReference>
<dbReference type="OrthoDB" id="2148512at2"/>
<feature type="transmembrane region" description="Helical" evidence="8">
    <location>
        <begin position="143"/>
        <end position="161"/>
    </location>
</feature>
<sequence>MSILRKWALAIAIFIALIVDGICSLYLHQFMTYDNFGVTSVILPISMMLIGLFDDTNEKEIYLAIGAGVVADIYFYSIVGIYTVFLPVSCWICQKVARFLPEIFWARLIVILVGTTAFVAYSCLIFDIIGLVATSIYTLLMELLVNLGWSIIFFILLYWIWGNLVQDYPFLVDLKAYRV</sequence>
<dbReference type="EMBL" id="ACGU01000012">
    <property type="protein sequence ID" value="EEJ72928.1"/>
    <property type="molecule type" value="Genomic_DNA"/>
</dbReference>
<evidence type="ECO:0000313" key="9">
    <source>
        <dbReference type="EMBL" id="EEJ72928.1"/>
    </source>
</evidence>
<accession>C2EKG3</accession>
<keyword evidence="4 8" id="KW-0812">Transmembrane</keyword>
<feature type="transmembrane region" description="Helical" evidence="8">
    <location>
        <begin position="105"/>
        <end position="131"/>
    </location>
</feature>
<evidence type="ECO:0000256" key="1">
    <source>
        <dbReference type="ARBA" id="ARBA00004651"/>
    </source>
</evidence>
<comment type="similarity">
    <text evidence="2">Belongs to the MreD family.</text>
</comment>
<keyword evidence="10" id="KW-1185">Reference proteome</keyword>
<dbReference type="STRING" id="525365.HMPREF0548_0159"/>
<dbReference type="NCBIfam" id="TIGR03426">
    <property type="entry name" value="shape_MreD"/>
    <property type="match status" value="1"/>
</dbReference>
<evidence type="ECO:0000256" key="3">
    <source>
        <dbReference type="ARBA" id="ARBA00022475"/>
    </source>
</evidence>
<reference evidence="9 10" key="1">
    <citation type="submission" date="2009-01" db="EMBL/GenBank/DDBJ databases">
        <authorList>
            <person name="Qin X."/>
            <person name="Bachman B."/>
            <person name="Battles P."/>
            <person name="Bell A."/>
            <person name="Bess C."/>
            <person name="Bickham C."/>
            <person name="Chaboub L."/>
            <person name="Chen D."/>
            <person name="Coyle M."/>
            <person name="Deiros D.R."/>
            <person name="Dinh H."/>
            <person name="Forbes L."/>
            <person name="Fowler G."/>
            <person name="Francisco L."/>
            <person name="Fu Q."/>
            <person name="Gubbala S."/>
            <person name="Hale W."/>
            <person name="Han Y."/>
            <person name="Hemphill L."/>
            <person name="Highlander S.K."/>
            <person name="Hirani K."/>
            <person name="Hogues M."/>
            <person name="Jackson L."/>
            <person name="Jakkamsetti A."/>
            <person name="Javaid M."/>
            <person name="Jiang H."/>
            <person name="Korchina V."/>
            <person name="Kovar C."/>
            <person name="Lara F."/>
            <person name="Lee S."/>
            <person name="Mata R."/>
            <person name="Mathew T."/>
            <person name="Moen C."/>
            <person name="Morales K."/>
            <person name="Munidasa M."/>
            <person name="Nazareth L."/>
            <person name="Ngo R."/>
            <person name="Nguyen L."/>
            <person name="Okwuonu G."/>
            <person name="Ongeri F."/>
            <person name="Patil S."/>
            <person name="Petrosino J."/>
            <person name="Pham C."/>
            <person name="Pham P."/>
            <person name="Pu L.-L."/>
            <person name="Puazo M."/>
            <person name="Raj R."/>
            <person name="Reid J."/>
            <person name="Rouhana J."/>
            <person name="Saada N."/>
            <person name="Shang Y."/>
            <person name="Simmons D."/>
            <person name="Thornton R."/>
            <person name="Warren J."/>
            <person name="Weissenberger G."/>
            <person name="Zhang J."/>
            <person name="Zhang L."/>
            <person name="Zhou C."/>
            <person name="Zhu D."/>
            <person name="Muzny D."/>
            <person name="Worley K."/>
            <person name="Gibbs R."/>
        </authorList>
    </citation>
    <scope>NUCLEOTIDE SEQUENCE [LARGE SCALE GENOMIC DNA]</scope>
    <source>
        <strain evidence="9 10">DSM 16047</strain>
    </source>
</reference>
<evidence type="ECO:0000256" key="2">
    <source>
        <dbReference type="ARBA" id="ARBA00007776"/>
    </source>
</evidence>
<dbReference type="PATRIC" id="fig|525365.8.peg.364"/>
<gene>
    <name evidence="9" type="primary">mreD</name>
    <name evidence="9" type="ORF">HMPREF0548_0159</name>
</gene>
<evidence type="ECO:0000256" key="8">
    <source>
        <dbReference type="SAM" id="Phobius"/>
    </source>
</evidence>
<feature type="transmembrane region" description="Helical" evidence="8">
    <location>
        <begin position="33"/>
        <end position="54"/>
    </location>
</feature>
<dbReference type="InterPro" id="IPR007227">
    <property type="entry name" value="Cell_shape_determining_MreD"/>
</dbReference>
<feature type="transmembrane region" description="Helical" evidence="8">
    <location>
        <begin position="7"/>
        <end position="27"/>
    </location>
</feature>
<evidence type="ECO:0000256" key="6">
    <source>
        <dbReference type="ARBA" id="ARBA00022989"/>
    </source>
</evidence>
<organism evidence="9 10">
    <name type="scientific">Lactobacillus ultunensis DSM 16047</name>
    <dbReference type="NCBI Taxonomy" id="525365"/>
    <lineage>
        <taxon>Bacteria</taxon>
        <taxon>Bacillati</taxon>
        <taxon>Bacillota</taxon>
        <taxon>Bacilli</taxon>
        <taxon>Lactobacillales</taxon>
        <taxon>Lactobacillaceae</taxon>
        <taxon>Lactobacillus</taxon>
    </lineage>
</organism>
<keyword evidence="3" id="KW-1003">Cell membrane</keyword>
<dbReference type="RefSeq" id="WP_007126349.1">
    <property type="nucleotide sequence ID" value="NZ_AZFO01000013.1"/>
</dbReference>
<evidence type="ECO:0000256" key="4">
    <source>
        <dbReference type="ARBA" id="ARBA00022692"/>
    </source>
</evidence>
<dbReference type="GO" id="GO:0005886">
    <property type="term" value="C:plasma membrane"/>
    <property type="evidence" value="ECO:0007669"/>
    <property type="project" value="UniProtKB-SubCell"/>
</dbReference>
<keyword evidence="7 8" id="KW-0472">Membrane</keyword>
<dbReference type="HOGENOM" id="CLU_1501689_0_0_9"/>
<evidence type="ECO:0000256" key="7">
    <source>
        <dbReference type="ARBA" id="ARBA00023136"/>
    </source>
</evidence>
<dbReference type="eggNOG" id="ENOG50309NS">
    <property type="taxonomic scope" value="Bacteria"/>
</dbReference>
<keyword evidence="5" id="KW-0133">Cell shape</keyword>
<dbReference type="AlphaFoldDB" id="C2EKG3"/>
<keyword evidence="6 8" id="KW-1133">Transmembrane helix</keyword>